<dbReference type="AlphaFoldDB" id="A0A151M6J1"/>
<keyword evidence="2" id="KW-1185">Reference proteome</keyword>
<sequence length="71" mass="7649">MEQLLRAVAGGPSGLDLYGQKLNVLAYADNLILLAPDTTQLQQMLYVTSKAARWMGLCSNVTKPIGPQSVD</sequence>
<evidence type="ECO:0000313" key="1">
    <source>
        <dbReference type="EMBL" id="KYO20125.1"/>
    </source>
</evidence>
<dbReference type="Proteomes" id="UP000050525">
    <property type="component" value="Unassembled WGS sequence"/>
</dbReference>
<proteinExistence type="predicted"/>
<reference evidence="1 2" key="1">
    <citation type="journal article" date="2012" name="Genome Biol.">
        <title>Sequencing three crocodilian genomes to illuminate the evolution of archosaurs and amniotes.</title>
        <authorList>
            <person name="St John J.A."/>
            <person name="Braun E.L."/>
            <person name="Isberg S.R."/>
            <person name="Miles L.G."/>
            <person name="Chong A.Y."/>
            <person name="Gongora J."/>
            <person name="Dalzell P."/>
            <person name="Moran C."/>
            <person name="Bed'hom B."/>
            <person name="Abzhanov A."/>
            <person name="Burgess S.C."/>
            <person name="Cooksey A.M."/>
            <person name="Castoe T.A."/>
            <person name="Crawford N.G."/>
            <person name="Densmore L.D."/>
            <person name="Drew J.C."/>
            <person name="Edwards S.V."/>
            <person name="Faircloth B.C."/>
            <person name="Fujita M.K."/>
            <person name="Greenwold M.J."/>
            <person name="Hoffmann F.G."/>
            <person name="Howard J.M."/>
            <person name="Iguchi T."/>
            <person name="Janes D.E."/>
            <person name="Khan S.Y."/>
            <person name="Kohno S."/>
            <person name="de Koning A.J."/>
            <person name="Lance S.L."/>
            <person name="McCarthy F.M."/>
            <person name="McCormack J.E."/>
            <person name="Merchant M.E."/>
            <person name="Peterson D.G."/>
            <person name="Pollock D.D."/>
            <person name="Pourmand N."/>
            <person name="Raney B.J."/>
            <person name="Roessler K.A."/>
            <person name="Sanford J.R."/>
            <person name="Sawyer R.H."/>
            <person name="Schmidt C.J."/>
            <person name="Triplett E.W."/>
            <person name="Tuberville T.D."/>
            <person name="Venegas-Anaya M."/>
            <person name="Howard J.T."/>
            <person name="Jarvis E.D."/>
            <person name="Guillette L.J.Jr."/>
            <person name="Glenn T.C."/>
            <person name="Green R.E."/>
            <person name="Ray D.A."/>
        </authorList>
    </citation>
    <scope>NUCLEOTIDE SEQUENCE [LARGE SCALE GENOMIC DNA]</scope>
    <source>
        <strain evidence="1">KSC_2009_1</strain>
    </source>
</reference>
<organism evidence="1 2">
    <name type="scientific">Alligator mississippiensis</name>
    <name type="common">American alligator</name>
    <dbReference type="NCBI Taxonomy" id="8496"/>
    <lineage>
        <taxon>Eukaryota</taxon>
        <taxon>Metazoa</taxon>
        <taxon>Chordata</taxon>
        <taxon>Craniata</taxon>
        <taxon>Vertebrata</taxon>
        <taxon>Euteleostomi</taxon>
        <taxon>Archelosauria</taxon>
        <taxon>Archosauria</taxon>
        <taxon>Crocodylia</taxon>
        <taxon>Alligatoridae</taxon>
        <taxon>Alligatorinae</taxon>
        <taxon>Alligator</taxon>
    </lineage>
</organism>
<name>A0A151M6J1_ALLMI</name>
<evidence type="ECO:0000313" key="2">
    <source>
        <dbReference type="Proteomes" id="UP000050525"/>
    </source>
</evidence>
<accession>A0A151M6J1</accession>
<evidence type="ECO:0008006" key="3">
    <source>
        <dbReference type="Google" id="ProtNLM"/>
    </source>
</evidence>
<comment type="caution">
    <text evidence="1">The sequence shown here is derived from an EMBL/GenBank/DDBJ whole genome shotgun (WGS) entry which is preliminary data.</text>
</comment>
<dbReference type="EMBL" id="AKHW03006437">
    <property type="protein sequence ID" value="KYO20125.1"/>
    <property type="molecule type" value="Genomic_DNA"/>
</dbReference>
<protein>
    <recommendedName>
        <fullName evidence="3">Reverse transcriptase domain-containing protein</fullName>
    </recommendedName>
</protein>
<gene>
    <name evidence="1" type="ORF">Y1Q_0010703</name>
</gene>